<accession>A0A8J5IKI9</accession>
<evidence type="ECO:0000313" key="2">
    <source>
        <dbReference type="Proteomes" id="UP000709295"/>
    </source>
</evidence>
<evidence type="ECO:0000313" key="1">
    <source>
        <dbReference type="EMBL" id="KAG6954354.1"/>
    </source>
</evidence>
<protein>
    <submittedName>
        <fullName evidence="1">Uncharacterized protein</fullName>
    </submittedName>
</protein>
<gene>
    <name evidence="1" type="ORF">JG688_00012390</name>
</gene>
<sequence>MALLEDHALEKAKAILKLKAARHVDEAMERASYDQRPCFKRRGALQKLWMPTQREIGIYIAHWLITSGLPYNKVVTEDFKVL</sequence>
<dbReference type="EMBL" id="JAENGY010000954">
    <property type="protein sequence ID" value="KAG6954354.1"/>
    <property type="molecule type" value="Genomic_DNA"/>
</dbReference>
<keyword evidence="2" id="KW-1185">Reference proteome</keyword>
<proteinExistence type="predicted"/>
<organism evidence="1 2">
    <name type="scientific">Phytophthora aleatoria</name>
    <dbReference type="NCBI Taxonomy" id="2496075"/>
    <lineage>
        <taxon>Eukaryota</taxon>
        <taxon>Sar</taxon>
        <taxon>Stramenopiles</taxon>
        <taxon>Oomycota</taxon>
        <taxon>Peronosporomycetes</taxon>
        <taxon>Peronosporales</taxon>
        <taxon>Peronosporaceae</taxon>
        <taxon>Phytophthora</taxon>
    </lineage>
</organism>
<dbReference type="AlphaFoldDB" id="A0A8J5IKI9"/>
<feature type="non-terminal residue" evidence="1">
    <location>
        <position position="82"/>
    </location>
</feature>
<name>A0A8J5IKI9_9STRA</name>
<dbReference type="Proteomes" id="UP000709295">
    <property type="component" value="Unassembled WGS sequence"/>
</dbReference>
<comment type="caution">
    <text evidence="1">The sequence shown here is derived from an EMBL/GenBank/DDBJ whole genome shotgun (WGS) entry which is preliminary data.</text>
</comment>
<reference evidence="1" key="1">
    <citation type="submission" date="2021-01" db="EMBL/GenBank/DDBJ databases">
        <title>Phytophthora aleatoria, a newly-described species from Pinus radiata is distinct from Phytophthora cactorum isolates based on comparative genomics.</title>
        <authorList>
            <person name="Mcdougal R."/>
            <person name="Panda P."/>
            <person name="Williams N."/>
            <person name="Studholme D.J."/>
        </authorList>
    </citation>
    <scope>NUCLEOTIDE SEQUENCE</scope>
    <source>
        <strain evidence="1">NZFS 4037</strain>
    </source>
</reference>